<dbReference type="AlphaFoldDB" id="A0A5B7JZL6"/>
<comment type="caution">
    <text evidence="1">The sequence shown here is derived from an EMBL/GenBank/DDBJ whole genome shotgun (WGS) entry which is preliminary data.</text>
</comment>
<accession>A0A5B7JZL6</accession>
<dbReference type="EMBL" id="VSRR010119825">
    <property type="protein sequence ID" value="MPC99776.1"/>
    <property type="molecule type" value="Genomic_DNA"/>
</dbReference>
<evidence type="ECO:0000313" key="2">
    <source>
        <dbReference type="Proteomes" id="UP000324222"/>
    </source>
</evidence>
<proteinExistence type="predicted"/>
<reference evidence="1 2" key="1">
    <citation type="submission" date="2019-05" db="EMBL/GenBank/DDBJ databases">
        <title>Another draft genome of Portunus trituberculatus and its Hox gene families provides insights of decapod evolution.</title>
        <authorList>
            <person name="Jeong J.-H."/>
            <person name="Song I."/>
            <person name="Kim S."/>
            <person name="Choi T."/>
            <person name="Kim D."/>
            <person name="Ryu S."/>
            <person name="Kim W."/>
        </authorList>
    </citation>
    <scope>NUCLEOTIDE SEQUENCE [LARGE SCALE GENOMIC DNA]</scope>
    <source>
        <tissue evidence="1">Muscle</tissue>
    </source>
</reference>
<keyword evidence="2" id="KW-1185">Reference proteome</keyword>
<dbReference type="Proteomes" id="UP000324222">
    <property type="component" value="Unassembled WGS sequence"/>
</dbReference>
<evidence type="ECO:0000313" key="1">
    <source>
        <dbReference type="EMBL" id="MPC99776.1"/>
    </source>
</evidence>
<sequence>MNDGHLSLDSKEGTCNPCLSYPLRLTSSGLLILVLINSSRGAGVVKRAWALTAAAGQGEASVSWSSRDKLRRRTFTAPIPVLSL</sequence>
<protein>
    <submittedName>
        <fullName evidence="1">Uncharacterized protein</fullName>
    </submittedName>
</protein>
<name>A0A5B7JZL6_PORTR</name>
<organism evidence="1 2">
    <name type="scientific">Portunus trituberculatus</name>
    <name type="common">Swimming crab</name>
    <name type="synonym">Neptunus trituberculatus</name>
    <dbReference type="NCBI Taxonomy" id="210409"/>
    <lineage>
        <taxon>Eukaryota</taxon>
        <taxon>Metazoa</taxon>
        <taxon>Ecdysozoa</taxon>
        <taxon>Arthropoda</taxon>
        <taxon>Crustacea</taxon>
        <taxon>Multicrustacea</taxon>
        <taxon>Malacostraca</taxon>
        <taxon>Eumalacostraca</taxon>
        <taxon>Eucarida</taxon>
        <taxon>Decapoda</taxon>
        <taxon>Pleocyemata</taxon>
        <taxon>Brachyura</taxon>
        <taxon>Eubrachyura</taxon>
        <taxon>Portunoidea</taxon>
        <taxon>Portunidae</taxon>
        <taxon>Portuninae</taxon>
        <taxon>Portunus</taxon>
    </lineage>
</organism>
<gene>
    <name evidence="1" type="ORF">E2C01_095211</name>
</gene>